<evidence type="ECO:0000259" key="3">
    <source>
        <dbReference type="Pfam" id="PF13240"/>
    </source>
</evidence>
<accession>A0A2U3AP98</accession>
<name>A0A2U3AP98_9BACL</name>
<dbReference type="Pfam" id="PF13240">
    <property type="entry name" value="Zn_Ribbon_1"/>
    <property type="match status" value="1"/>
</dbReference>
<organism evidence="4 5">
    <name type="scientific">Kurthia sibirica</name>
    <dbReference type="NCBI Taxonomy" id="202750"/>
    <lineage>
        <taxon>Bacteria</taxon>
        <taxon>Bacillati</taxon>
        <taxon>Bacillota</taxon>
        <taxon>Bacilli</taxon>
        <taxon>Bacillales</taxon>
        <taxon>Caryophanaceae</taxon>
        <taxon>Kurthia</taxon>
    </lineage>
</organism>
<feature type="domain" description="Zinc-ribbon" evidence="3">
    <location>
        <begin position="2"/>
        <end position="24"/>
    </location>
</feature>
<keyword evidence="2" id="KW-0472">Membrane</keyword>
<keyword evidence="2" id="KW-0812">Transmembrane</keyword>
<comment type="caution">
    <text evidence="4">The sequence shown here is derived from an EMBL/GenBank/DDBJ whole genome shotgun (WGS) entry which is preliminary data.</text>
</comment>
<proteinExistence type="predicted"/>
<dbReference type="InterPro" id="IPR026870">
    <property type="entry name" value="Zinc_ribbon_dom"/>
</dbReference>
<feature type="transmembrane region" description="Helical" evidence="2">
    <location>
        <begin position="60"/>
        <end position="81"/>
    </location>
</feature>
<dbReference type="OrthoDB" id="189537at2"/>
<keyword evidence="2" id="KW-1133">Transmembrane helix</keyword>
<sequence>MYCSSCGEKNEENAQICTNCGAALSSSTHSEPEQSKEPIQPEPMQEEKSAQQPVQDKANIGINIITFCFMPLLGIIMYFVWKGEKPIAAKSALMWGLIAIGVWIVFYIIIGIFVGIAGSIDPTTDF</sequence>
<evidence type="ECO:0000256" key="2">
    <source>
        <dbReference type="SAM" id="Phobius"/>
    </source>
</evidence>
<dbReference type="Proteomes" id="UP000245938">
    <property type="component" value="Unassembled WGS sequence"/>
</dbReference>
<keyword evidence="5" id="KW-1185">Reference proteome</keyword>
<dbReference type="RefSeq" id="WP_109305298.1">
    <property type="nucleotide sequence ID" value="NZ_BJUF01000016.1"/>
</dbReference>
<evidence type="ECO:0000256" key="1">
    <source>
        <dbReference type="SAM" id="MobiDB-lite"/>
    </source>
</evidence>
<feature type="transmembrane region" description="Helical" evidence="2">
    <location>
        <begin position="93"/>
        <end position="120"/>
    </location>
</feature>
<dbReference type="EMBL" id="QFVR01000004">
    <property type="protein sequence ID" value="PWI26275.1"/>
    <property type="molecule type" value="Genomic_DNA"/>
</dbReference>
<reference evidence="4 5" key="1">
    <citation type="submission" date="2018-05" db="EMBL/GenBank/DDBJ databases">
        <title>Kurthia sibirica genome sequence.</title>
        <authorList>
            <person name="Maclea K.S."/>
            <person name="Goen A.E."/>
        </authorList>
    </citation>
    <scope>NUCLEOTIDE SEQUENCE [LARGE SCALE GENOMIC DNA]</scope>
    <source>
        <strain evidence="4 5">ATCC 49154</strain>
    </source>
</reference>
<dbReference type="AlphaFoldDB" id="A0A2U3AP98"/>
<evidence type="ECO:0000313" key="4">
    <source>
        <dbReference type="EMBL" id="PWI26275.1"/>
    </source>
</evidence>
<protein>
    <submittedName>
        <fullName evidence="4">Zinc ribbon domain-containing protein</fullName>
    </submittedName>
</protein>
<feature type="region of interest" description="Disordered" evidence="1">
    <location>
        <begin position="24"/>
        <end position="54"/>
    </location>
</feature>
<gene>
    <name evidence="4" type="ORF">DEX24_04940</name>
</gene>
<evidence type="ECO:0000313" key="5">
    <source>
        <dbReference type="Proteomes" id="UP000245938"/>
    </source>
</evidence>